<feature type="compositionally biased region" description="Basic and acidic residues" evidence="1">
    <location>
        <begin position="61"/>
        <end position="81"/>
    </location>
</feature>
<accession>A0A059CZ58</accession>
<organism evidence="2">
    <name type="scientific">Eucalyptus grandis</name>
    <name type="common">Flooded gum</name>
    <dbReference type="NCBI Taxonomy" id="71139"/>
    <lineage>
        <taxon>Eukaryota</taxon>
        <taxon>Viridiplantae</taxon>
        <taxon>Streptophyta</taxon>
        <taxon>Embryophyta</taxon>
        <taxon>Tracheophyta</taxon>
        <taxon>Spermatophyta</taxon>
        <taxon>Magnoliopsida</taxon>
        <taxon>eudicotyledons</taxon>
        <taxon>Gunneridae</taxon>
        <taxon>Pentapetalae</taxon>
        <taxon>rosids</taxon>
        <taxon>malvids</taxon>
        <taxon>Myrtales</taxon>
        <taxon>Myrtaceae</taxon>
        <taxon>Myrtoideae</taxon>
        <taxon>Eucalypteae</taxon>
        <taxon>Eucalyptus</taxon>
    </lineage>
</organism>
<sequence>MPDPDPDPDPDANLIFDSAVVLVRHHQELEPPAELLQPFPAAMGPHLGEGRRTAAEPGELPPERLVEVDQQEDRGLRKPDP</sequence>
<gene>
    <name evidence="2" type="ORF">EUGRSUZ_B00395</name>
</gene>
<protein>
    <submittedName>
        <fullName evidence="2">Uncharacterized protein</fullName>
    </submittedName>
</protein>
<evidence type="ECO:0000313" key="2">
    <source>
        <dbReference type="EMBL" id="KCW83484.1"/>
    </source>
</evidence>
<dbReference type="InParanoid" id="A0A059CZ58"/>
<proteinExistence type="predicted"/>
<dbReference type="Gramene" id="KCW83484">
    <property type="protein sequence ID" value="KCW83484"/>
    <property type="gene ID" value="EUGRSUZ_B00395"/>
</dbReference>
<dbReference type="EMBL" id="KK198754">
    <property type="protein sequence ID" value="KCW83484.1"/>
    <property type="molecule type" value="Genomic_DNA"/>
</dbReference>
<reference evidence="2" key="1">
    <citation type="submission" date="2013-07" db="EMBL/GenBank/DDBJ databases">
        <title>The genome of Eucalyptus grandis.</title>
        <authorList>
            <person name="Schmutz J."/>
            <person name="Hayes R."/>
            <person name="Myburg A."/>
            <person name="Tuskan G."/>
            <person name="Grattapaglia D."/>
            <person name="Rokhsar D.S."/>
        </authorList>
    </citation>
    <scope>NUCLEOTIDE SEQUENCE</scope>
    <source>
        <tissue evidence="2">Leaf extractions</tissue>
    </source>
</reference>
<name>A0A059CZ58_EUCGR</name>
<evidence type="ECO:0000256" key="1">
    <source>
        <dbReference type="SAM" id="MobiDB-lite"/>
    </source>
</evidence>
<dbReference type="AlphaFoldDB" id="A0A059CZ58"/>
<feature type="region of interest" description="Disordered" evidence="1">
    <location>
        <begin position="32"/>
        <end position="81"/>
    </location>
</feature>